<evidence type="ECO:0000256" key="9">
    <source>
        <dbReference type="ARBA" id="ARBA00022982"/>
    </source>
</evidence>
<evidence type="ECO:0000256" key="14">
    <source>
        <dbReference type="ARBA" id="ARBA00023180"/>
    </source>
</evidence>
<evidence type="ECO:0000256" key="12">
    <source>
        <dbReference type="ARBA" id="ARBA00023065"/>
    </source>
</evidence>
<dbReference type="InterPro" id="IPR051410">
    <property type="entry name" value="Ferric/Cupric_Reductase"/>
</dbReference>
<comment type="similarity">
    <text evidence="2">Belongs to the ferric reductase (FRE) family.</text>
</comment>
<dbReference type="GO" id="GO:0006879">
    <property type="term" value="P:intracellular iron ion homeostasis"/>
    <property type="evidence" value="ECO:0007669"/>
    <property type="project" value="TreeGrafter"/>
</dbReference>
<accession>A0A1E4TJY1</accession>
<dbReference type="InterPro" id="IPR039261">
    <property type="entry name" value="FNR_nucleotide-bd"/>
</dbReference>
<keyword evidence="14" id="KW-0325">Glycoprotein</keyword>
<dbReference type="InterPro" id="IPR017938">
    <property type="entry name" value="Riboflavin_synthase-like_b-brl"/>
</dbReference>
<dbReference type="SUPFAM" id="SSF63380">
    <property type="entry name" value="Riboflavin synthase domain-like"/>
    <property type="match status" value="1"/>
</dbReference>
<evidence type="ECO:0000256" key="6">
    <source>
        <dbReference type="ARBA" id="ARBA00022630"/>
    </source>
</evidence>
<evidence type="ECO:0000256" key="3">
    <source>
        <dbReference type="ARBA" id="ARBA00012668"/>
    </source>
</evidence>
<keyword evidence="12" id="KW-0406">Ion transport</keyword>
<evidence type="ECO:0000313" key="19">
    <source>
        <dbReference type="Proteomes" id="UP000095023"/>
    </source>
</evidence>
<dbReference type="InterPro" id="IPR013121">
    <property type="entry name" value="Fe_red_NAD-bd_6"/>
</dbReference>
<dbReference type="GO" id="GO:0015677">
    <property type="term" value="P:copper ion import"/>
    <property type="evidence" value="ECO:0007669"/>
    <property type="project" value="TreeGrafter"/>
</dbReference>
<evidence type="ECO:0000256" key="15">
    <source>
        <dbReference type="ARBA" id="ARBA00048483"/>
    </source>
</evidence>
<dbReference type="Proteomes" id="UP000095023">
    <property type="component" value="Unassembled WGS sequence"/>
</dbReference>
<evidence type="ECO:0000313" key="18">
    <source>
        <dbReference type="EMBL" id="ODV92027.1"/>
    </source>
</evidence>
<keyword evidence="6" id="KW-0285">Flavoprotein</keyword>
<feature type="transmembrane region" description="Helical" evidence="16">
    <location>
        <begin position="239"/>
        <end position="257"/>
    </location>
</feature>
<evidence type="ECO:0000256" key="5">
    <source>
        <dbReference type="ARBA" id="ARBA00022475"/>
    </source>
</evidence>
<sequence>MTKDDMSMHLIILKQIGYPTGFSAKVLAEEDASFSNMQALGLSCMSLAAKYPYECNGADIFTCLCNAAPALGTIAYCIYDRQKAPIAADAWAQVQNTCTAFAKFHVTDNWRDIAKNASKMLIDPQHAPAGRFTQPVRIPDSVFVPTYYALSVFYYNKRITAIYTFITISFFFIVCGFAGILRLLNPVFCFYRRKSRKFRHYFARINAALILPAGLKGYHSRPFLIGKFLAMSTPLRYQVCILGVYCLLTAAFVAYPYKFYQNNPLFPRPQDQVIRYLGDRTGSLAFANIPPLIMFASRNNILSSVTGWTFETMNVYHRWASRMMILLATLHMLCFSYTERQKIRDQWKTPLYFGGIIAIHMCFVLLIHSLYKLRHRNYELFLGIHIAAALVFLVGCMYHSKDFPWIKFVYGSMALWALDRVLRVLHIVTAGGPKLANCVLVTPGIVKLTAKTNTKYQAGDYVYLYFLGRKFWQSHPFTVLNASSGRKEMEILIKAEKGMTSEVVEYTSERLMQRCDWPVWIEGPYGHHVDLKYHEKVLLIAGGVGISSIVPYALELKDLIKKNIGISVCIMWIVKDTSCLSWVSLCEFSESDIETHIRVTRKSVGDADMMWNESIVNEKPDIETFIEKEIEGYNDVGILVCGPASLNDAARSAVTYLQGKTDCFIGFHEESFSW</sequence>
<keyword evidence="11" id="KW-0560">Oxidoreductase</keyword>
<dbReference type="PANTHER" id="PTHR32361">
    <property type="entry name" value="FERRIC/CUPRIC REDUCTASE TRANSMEMBRANE COMPONENT"/>
    <property type="match status" value="1"/>
</dbReference>
<evidence type="ECO:0000256" key="13">
    <source>
        <dbReference type="ARBA" id="ARBA00023136"/>
    </source>
</evidence>
<feature type="transmembrane region" description="Helical" evidence="16">
    <location>
        <begin position="201"/>
        <end position="218"/>
    </location>
</feature>
<dbReference type="AlphaFoldDB" id="A0A1E4TJY1"/>
<gene>
    <name evidence="18" type="ORF">CANCADRAFT_81144</name>
</gene>
<feature type="domain" description="FAD-binding FR-type" evidence="17">
    <location>
        <begin position="414"/>
        <end position="531"/>
    </location>
</feature>
<feature type="transmembrane region" description="Helical" evidence="16">
    <location>
        <begin position="350"/>
        <end position="368"/>
    </location>
</feature>
<dbReference type="GO" id="GO:0006826">
    <property type="term" value="P:iron ion transport"/>
    <property type="evidence" value="ECO:0007669"/>
    <property type="project" value="TreeGrafter"/>
</dbReference>
<keyword evidence="13 16" id="KW-0472">Membrane</keyword>
<dbReference type="InterPro" id="IPR013130">
    <property type="entry name" value="Fe3_Rdtase_TM_dom"/>
</dbReference>
<feature type="transmembrane region" description="Helical" evidence="16">
    <location>
        <begin position="380"/>
        <end position="398"/>
    </location>
</feature>
<evidence type="ECO:0000256" key="4">
    <source>
        <dbReference type="ARBA" id="ARBA00022448"/>
    </source>
</evidence>
<dbReference type="OrthoDB" id="4494341at2759"/>
<dbReference type="PROSITE" id="PS51384">
    <property type="entry name" value="FAD_FR"/>
    <property type="match status" value="1"/>
</dbReference>
<keyword evidence="5" id="KW-1003">Cell membrane</keyword>
<keyword evidence="4" id="KW-0813">Transport</keyword>
<evidence type="ECO:0000256" key="1">
    <source>
        <dbReference type="ARBA" id="ARBA00004651"/>
    </source>
</evidence>
<evidence type="ECO:0000256" key="2">
    <source>
        <dbReference type="ARBA" id="ARBA00006278"/>
    </source>
</evidence>
<protein>
    <recommendedName>
        <fullName evidence="3">ferric-chelate reductase (NADPH)</fullName>
        <ecNumber evidence="3">1.16.1.9</ecNumber>
    </recommendedName>
</protein>
<dbReference type="Pfam" id="PF08030">
    <property type="entry name" value="NAD_binding_6"/>
    <property type="match status" value="1"/>
</dbReference>
<keyword evidence="9" id="KW-0249">Electron transport</keyword>
<dbReference type="SFLD" id="SFLDS00052">
    <property type="entry name" value="Ferric_Reductase_Domain"/>
    <property type="match status" value="1"/>
</dbReference>
<comment type="subcellular location">
    <subcellularLocation>
        <location evidence="1">Cell membrane</location>
        <topology evidence="1">Multi-pass membrane protein</topology>
    </subcellularLocation>
</comment>
<feature type="transmembrane region" description="Helical" evidence="16">
    <location>
        <begin position="319"/>
        <end position="338"/>
    </location>
</feature>
<evidence type="ECO:0000259" key="17">
    <source>
        <dbReference type="PROSITE" id="PS51384"/>
    </source>
</evidence>
<dbReference type="PANTHER" id="PTHR32361:SF9">
    <property type="entry name" value="FERRIC REDUCTASE TRANSMEMBRANE COMPONENT 3-RELATED"/>
    <property type="match status" value="1"/>
</dbReference>
<evidence type="ECO:0000256" key="7">
    <source>
        <dbReference type="ARBA" id="ARBA00022692"/>
    </source>
</evidence>
<dbReference type="SFLD" id="SFLDG01168">
    <property type="entry name" value="Ferric_reductase_subgroup_(FRE"/>
    <property type="match status" value="1"/>
</dbReference>
<reference evidence="19" key="1">
    <citation type="submission" date="2016-02" db="EMBL/GenBank/DDBJ databases">
        <title>Comparative genomics of biotechnologically important yeasts.</title>
        <authorList>
            <consortium name="DOE Joint Genome Institute"/>
            <person name="Riley R."/>
            <person name="Haridas S."/>
            <person name="Wolfe K.H."/>
            <person name="Lopes M.R."/>
            <person name="Hittinger C.T."/>
            <person name="Goker M."/>
            <person name="Salamov A."/>
            <person name="Wisecaver J."/>
            <person name="Long T.M."/>
            <person name="Aerts A.L."/>
            <person name="Barry K."/>
            <person name="Choi C."/>
            <person name="Clum A."/>
            <person name="Coughlan A.Y."/>
            <person name="Deshpande S."/>
            <person name="Douglass A.P."/>
            <person name="Hanson S.J."/>
            <person name="Klenk H.-P."/>
            <person name="Labutti K."/>
            <person name="Lapidus A."/>
            <person name="Lindquist E."/>
            <person name="Lipzen A."/>
            <person name="Meier-Kolthoff J.P."/>
            <person name="Ohm R.A."/>
            <person name="Otillar R.P."/>
            <person name="Pangilinan J."/>
            <person name="Peng Y."/>
            <person name="Rokas A."/>
            <person name="Rosa C.A."/>
            <person name="Scheuner C."/>
            <person name="Sibirny A.A."/>
            <person name="Slot J.C."/>
            <person name="Stielow J.B."/>
            <person name="Sun H."/>
            <person name="Kurtzman C.P."/>
            <person name="Blackwell M."/>
            <person name="Jeffries T.W."/>
            <person name="Grigoriev I.V."/>
        </authorList>
    </citation>
    <scope>NUCLEOTIDE SEQUENCE [LARGE SCALE GENOMIC DNA]</scope>
    <source>
        <strain evidence="19">NRRL Y-17796</strain>
    </source>
</reference>
<keyword evidence="19" id="KW-1185">Reference proteome</keyword>
<dbReference type="SUPFAM" id="SSF52343">
    <property type="entry name" value="Ferredoxin reductase-like, C-terminal NADP-linked domain"/>
    <property type="match status" value="1"/>
</dbReference>
<proteinExistence type="inferred from homology"/>
<dbReference type="Gene3D" id="3.40.50.80">
    <property type="entry name" value="Nucleotide-binding domain of ferredoxin-NADP reductase (FNR) module"/>
    <property type="match status" value="1"/>
</dbReference>
<evidence type="ECO:0000256" key="11">
    <source>
        <dbReference type="ARBA" id="ARBA00023002"/>
    </source>
</evidence>
<feature type="transmembrane region" description="Helical" evidence="16">
    <location>
        <begin position="161"/>
        <end position="181"/>
    </location>
</feature>
<evidence type="ECO:0000256" key="16">
    <source>
        <dbReference type="SAM" id="Phobius"/>
    </source>
</evidence>
<comment type="catalytic activity">
    <reaction evidence="15">
        <text>2 a Fe(II)-siderophore + NADP(+) + H(+) = 2 a Fe(III)-siderophore + NADPH</text>
        <dbReference type="Rhea" id="RHEA:28795"/>
        <dbReference type="Rhea" id="RHEA-COMP:11342"/>
        <dbReference type="Rhea" id="RHEA-COMP:11344"/>
        <dbReference type="ChEBI" id="CHEBI:15378"/>
        <dbReference type="ChEBI" id="CHEBI:29033"/>
        <dbReference type="ChEBI" id="CHEBI:29034"/>
        <dbReference type="ChEBI" id="CHEBI:57783"/>
        <dbReference type="ChEBI" id="CHEBI:58349"/>
        <dbReference type="EC" id="1.16.1.9"/>
    </reaction>
</comment>
<dbReference type="InterPro" id="IPR017927">
    <property type="entry name" value="FAD-bd_FR_type"/>
</dbReference>
<evidence type="ECO:0000256" key="10">
    <source>
        <dbReference type="ARBA" id="ARBA00022989"/>
    </source>
</evidence>
<dbReference type="EMBL" id="KV453841">
    <property type="protein sequence ID" value="ODV92027.1"/>
    <property type="molecule type" value="Genomic_DNA"/>
</dbReference>
<dbReference type="EC" id="1.16.1.9" evidence="3"/>
<keyword evidence="7 16" id="KW-0812">Transmembrane</keyword>
<evidence type="ECO:0000256" key="8">
    <source>
        <dbReference type="ARBA" id="ARBA00022827"/>
    </source>
</evidence>
<dbReference type="InterPro" id="IPR013112">
    <property type="entry name" value="FAD-bd_8"/>
</dbReference>
<dbReference type="Pfam" id="PF08022">
    <property type="entry name" value="FAD_binding_8"/>
    <property type="match status" value="1"/>
</dbReference>
<keyword evidence="8" id="KW-0274">FAD</keyword>
<dbReference type="Pfam" id="PF01794">
    <property type="entry name" value="Ferric_reduct"/>
    <property type="match status" value="1"/>
</dbReference>
<dbReference type="CDD" id="cd06186">
    <property type="entry name" value="NOX_Duox_like_FAD_NADP"/>
    <property type="match status" value="1"/>
</dbReference>
<dbReference type="GO" id="GO:0005886">
    <property type="term" value="C:plasma membrane"/>
    <property type="evidence" value="ECO:0007669"/>
    <property type="project" value="UniProtKB-SubCell"/>
</dbReference>
<keyword evidence="10 16" id="KW-1133">Transmembrane helix</keyword>
<dbReference type="GO" id="GO:0052851">
    <property type="term" value="F:ferric-chelate reductase (NADPH) activity"/>
    <property type="evidence" value="ECO:0007669"/>
    <property type="project" value="UniProtKB-EC"/>
</dbReference>
<organism evidence="18 19">
    <name type="scientific">Tortispora caseinolytica NRRL Y-17796</name>
    <dbReference type="NCBI Taxonomy" id="767744"/>
    <lineage>
        <taxon>Eukaryota</taxon>
        <taxon>Fungi</taxon>
        <taxon>Dikarya</taxon>
        <taxon>Ascomycota</taxon>
        <taxon>Saccharomycotina</taxon>
        <taxon>Trigonopsidomycetes</taxon>
        <taxon>Trigonopsidales</taxon>
        <taxon>Trigonopsidaceae</taxon>
        <taxon>Tortispora</taxon>
    </lineage>
</organism>
<dbReference type="Gene3D" id="2.40.30.10">
    <property type="entry name" value="Translation factors"/>
    <property type="match status" value="1"/>
</dbReference>
<name>A0A1E4TJY1_9ASCO</name>